<sequence>MNSSVPGPGEAAPTAVPGVPGFPGGTAVSHLHVYDWPAADGLAGGSPHLHTASAEGYVVVRGRGTLETLSSAGFTETPLGLGTLLWFTPGTVHRLVNGSGDLELLVVMQNAGLPENGDAVLTYPPDVLADPEAYARATAIPAWADFPDAASAHAAMSKAARERRDLAIDGYLRLRERVAAEGGGALADLYEAAIGLVRDKAAGWHHHWERGPHGQAEATGRHIAELASGRGRHLHESALYTADSPSRPWRTGMCGMLQVWDLDGAHPIG</sequence>
<dbReference type="AlphaFoldDB" id="A0A852U153"/>
<dbReference type="Proteomes" id="UP000589036">
    <property type="component" value="Unassembled WGS sequence"/>
</dbReference>
<comment type="caution">
    <text evidence="2">The sequence shown here is derived from an EMBL/GenBank/DDBJ whole genome shotgun (WGS) entry which is preliminary data.</text>
</comment>
<dbReference type="Pfam" id="PF07883">
    <property type="entry name" value="Cupin_2"/>
    <property type="match status" value="1"/>
</dbReference>
<dbReference type="InterPro" id="IPR014710">
    <property type="entry name" value="RmlC-like_jellyroll"/>
</dbReference>
<feature type="domain" description="Cupin type-2" evidence="1">
    <location>
        <begin position="44"/>
        <end position="107"/>
    </location>
</feature>
<dbReference type="GO" id="GO:0016853">
    <property type="term" value="F:isomerase activity"/>
    <property type="evidence" value="ECO:0007669"/>
    <property type="project" value="UniProtKB-KW"/>
</dbReference>
<dbReference type="InterPro" id="IPR013096">
    <property type="entry name" value="Cupin_2"/>
</dbReference>
<keyword evidence="2" id="KW-0413">Isomerase</keyword>
<dbReference type="SUPFAM" id="SSF51182">
    <property type="entry name" value="RmlC-like cupins"/>
    <property type="match status" value="1"/>
</dbReference>
<evidence type="ECO:0000313" key="3">
    <source>
        <dbReference type="Proteomes" id="UP000589036"/>
    </source>
</evidence>
<dbReference type="Gene3D" id="2.60.120.10">
    <property type="entry name" value="Jelly Rolls"/>
    <property type="match status" value="1"/>
</dbReference>
<name>A0A852U153_9ACTN</name>
<dbReference type="EMBL" id="JACCCC010000001">
    <property type="protein sequence ID" value="NYE49297.1"/>
    <property type="molecule type" value="Genomic_DNA"/>
</dbReference>
<proteinExistence type="predicted"/>
<dbReference type="InterPro" id="IPR011051">
    <property type="entry name" value="RmlC_Cupin_sf"/>
</dbReference>
<keyword evidence="3" id="KW-1185">Reference proteome</keyword>
<evidence type="ECO:0000313" key="2">
    <source>
        <dbReference type="EMBL" id="NYE49297.1"/>
    </source>
</evidence>
<gene>
    <name evidence="2" type="ORF">HDA32_004417</name>
</gene>
<evidence type="ECO:0000259" key="1">
    <source>
        <dbReference type="Pfam" id="PF07883"/>
    </source>
</evidence>
<protein>
    <submittedName>
        <fullName evidence="2">Mannose-6-phosphate isomerase-like protein (Cupin superfamily)</fullName>
    </submittedName>
</protein>
<accession>A0A852U153</accession>
<dbReference type="RefSeq" id="WP_179644983.1">
    <property type="nucleotide sequence ID" value="NZ_BAAAYY010000031.1"/>
</dbReference>
<organism evidence="2 3">
    <name type="scientific">Spinactinospora alkalitolerans</name>
    <dbReference type="NCBI Taxonomy" id="687207"/>
    <lineage>
        <taxon>Bacteria</taxon>
        <taxon>Bacillati</taxon>
        <taxon>Actinomycetota</taxon>
        <taxon>Actinomycetes</taxon>
        <taxon>Streptosporangiales</taxon>
        <taxon>Nocardiopsidaceae</taxon>
        <taxon>Spinactinospora</taxon>
    </lineage>
</organism>
<reference evidence="2 3" key="1">
    <citation type="submission" date="2020-07" db="EMBL/GenBank/DDBJ databases">
        <title>Sequencing the genomes of 1000 actinobacteria strains.</title>
        <authorList>
            <person name="Klenk H.-P."/>
        </authorList>
    </citation>
    <scope>NUCLEOTIDE SEQUENCE [LARGE SCALE GENOMIC DNA]</scope>
    <source>
        <strain evidence="2 3">CXB654</strain>
    </source>
</reference>